<gene>
    <name evidence="1" type="ORF">RF819_03010</name>
</gene>
<comment type="caution">
    <text evidence="1">The sequence shown here is derived from an EMBL/GenBank/DDBJ whole genome shotgun (WGS) entry which is preliminary data.</text>
</comment>
<evidence type="ECO:0000313" key="2">
    <source>
        <dbReference type="Proteomes" id="UP000190750"/>
    </source>
</evidence>
<name>A0A1T1APF0_RHOFE</name>
<dbReference type="OrthoDB" id="9016326at2"/>
<organism evidence="1 2">
    <name type="scientific">Rhodoferax fermentans</name>
    <dbReference type="NCBI Taxonomy" id="28066"/>
    <lineage>
        <taxon>Bacteria</taxon>
        <taxon>Pseudomonadati</taxon>
        <taxon>Pseudomonadota</taxon>
        <taxon>Betaproteobacteria</taxon>
        <taxon>Burkholderiales</taxon>
        <taxon>Comamonadaceae</taxon>
        <taxon>Rhodoferax</taxon>
    </lineage>
</organism>
<dbReference type="RefSeq" id="WP_078363599.1">
    <property type="nucleotide sequence ID" value="NZ_MTJN01000002.1"/>
</dbReference>
<keyword evidence="2" id="KW-1185">Reference proteome</keyword>
<dbReference type="Proteomes" id="UP000190750">
    <property type="component" value="Unassembled WGS sequence"/>
</dbReference>
<protein>
    <submittedName>
        <fullName evidence="1">Uncharacterized protein</fullName>
    </submittedName>
</protein>
<reference evidence="1 2" key="1">
    <citation type="submission" date="2017-01" db="EMBL/GenBank/DDBJ databases">
        <title>Genome sequencing of Rhodoferax fermentans JCM 7819.</title>
        <authorList>
            <person name="Kim Y.J."/>
            <person name="Farh M.E.-A."/>
            <person name="Yang D.-C."/>
        </authorList>
    </citation>
    <scope>NUCLEOTIDE SEQUENCE [LARGE SCALE GENOMIC DNA]</scope>
    <source>
        <strain evidence="1 2">JCM 7819</strain>
    </source>
</reference>
<proteinExistence type="predicted"/>
<accession>A0A1T1APF0</accession>
<dbReference type="EMBL" id="MTJN01000002">
    <property type="protein sequence ID" value="OOV05818.1"/>
    <property type="molecule type" value="Genomic_DNA"/>
</dbReference>
<sequence>MNPIEALRASGLNPIVIDEDTDLDSALGELLGETATPPRPETNEEFIARVMNFGCPTGALIQSFIIEALMQYSQKVSESDAVWDNGLLNSATCKRTAVWLLAEINAKYKG</sequence>
<evidence type="ECO:0000313" key="1">
    <source>
        <dbReference type="EMBL" id="OOV05818.1"/>
    </source>
</evidence>
<dbReference type="AlphaFoldDB" id="A0A1T1APF0"/>